<feature type="domain" description="GAF" evidence="2">
    <location>
        <begin position="25"/>
        <end position="158"/>
    </location>
</feature>
<evidence type="ECO:0000313" key="4">
    <source>
        <dbReference type="Proteomes" id="UP001499988"/>
    </source>
</evidence>
<dbReference type="EMBL" id="BAABJZ010000096">
    <property type="protein sequence ID" value="GAA4896230.1"/>
    <property type="molecule type" value="Genomic_DNA"/>
</dbReference>
<accession>A0ABP9F8C0</accession>
<gene>
    <name evidence="3" type="ORF">GCM10023333_31780</name>
</gene>
<dbReference type="Pfam" id="PF13185">
    <property type="entry name" value="GAF_2"/>
    <property type="match status" value="1"/>
</dbReference>
<dbReference type="PROSITE" id="PS01320">
    <property type="entry name" value="UPF0067"/>
    <property type="match status" value="1"/>
</dbReference>
<dbReference type="SMART" id="SM00065">
    <property type="entry name" value="GAF"/>
    <property type="match status" value="1"/>
</dbReference>
<name>A0ABP9F8C0_9GAMM</name>
<evidence type="ECO:0000259" key="2">
    <source>
        <dbReference type="SMART" id="SM00065"/>
    </source>
</evidence>
<evidence type="ECO:0000313" key="3">
    <source>
        <dbReference type="EMBL" id="GAA4896230.1"/>
    </source>
</evidence>
<protein>
    <submittedName>
        <fullName evidence="3">GAF domain-containing protein</fullName>
    </submittedName>
</protein>
<dbReference type="InterPro" id="IPR051330">
    <property type="entry name" value="Phosphatase_reg/MetRdx"/>
</dbReference>
<evidence type="ECO:0000256" key="1">
    <source>
        <dbReference type="ARBA" id="ARBA00038454"/>
    </source>
</evidence>
<dbReference type="PANTHER" id="PTHR21021">
    <property type="entry name" value="GAF/PUTATIVE CYTOSKELETAL PROTEIN"/>
    <property type="match status" value="1"/>
</dbReference>
<dbReference type="InterPro" id="IPR000614">
    <property type="entry name" value="FRMsr_CS"/>
</dbReference>
<sequence>MSSAEFQDYALLSRQAKSLIDGEANVVANLSNLSALIYNALDRVNWAGFYLLDTPDGLVLGPFQGQVACVRIPVGKGVCGTAVSTGEDQLVMDVHEFPGHIACDAASASEVVLPIRVREQIIGVLDIDSPEIARFSQADVDGLRMLVDVLQQHLEQHA</sequence>
<dbReference type="InterPro" id="IPR029016">
    <property type="entry name" value="GAF-like_dom_sf"/>
</dbReference>
<organism evidence="3 4">
    <name type="scientific">Ferrimonas pelagia</name>
    <dbReference type="NCBI Taxonomy" id="1177826"/>
    <lineage>
        <taxon>Bacteria</taxon>
        <taxon>Pseudomonadati</taxon>
        <taxon>Pseudomonadota</taxon>
        <taxon>Gammaproteobacteria</taxon>
        <taxon>Alteromonadales</taxon>
        <taxon>Ferrimonadaceae</taxon>
        <taxon>Ferrimonas</taxon>
    </lineage>
</organism>
<keyword evidence="4" id="KW-1185">Reference proteome</keyword>
<dbReference type="Proteomes" id="UP001499988">
    <property type="component" value="Unassembled WGS sequence"/>
</dbReference>
<dbReference type="RefSeq" id="WP_345336435.1">
    <property type="nucleotide sequence ID" value="NZ_BAABJZ010000096.1"/>
</dbReference>
<dbReference type="Gene3D" id="3.30.450.40">
    <property type="match status" value="1"/>
</dbReference>
<dbReference type="PANTHER" id="PTHR21021:SF15">
    <property type="entry name" value="FREE METHIONINE-R-SULFOXIDE REDUCTASE"/>
    <property type="match status" value="1"/>
</dbReference>
<proteinExistence type="inferred from homology"/>
<comment type="caution">
    <text evidence="3">The sequence shown here is derived from an EMBL/GenBank/DDBJ whole genome shotgun (WGS) entry which is preliminary data.</text>
</comment>
<dbReference type="InterPro" id="IPR003018">
    <property type="entry name" value="GAF"/>
</dbReference>
<dbReference type="SUPFAM" id="SSF55781">
    <property type="entry name" value="GAF domain-like"/>
    <property type="match status" value="1"/>
</dbReference>
<reference evidence="4" key="1">
    <citation type="journal article" date="2019" name="Int. J. Syst. Evol. Microbiol.">
        <title>The Global Catalogue of Microorganisms (GCM) 10K type strain sequencing project: providing services to taxonomists for standard genome sequencing and annotation.</title>
        <authorList>
            <consortium name="The Broad Institute Genomics Platform"/>
            <consortium name="The Broad Institute Genome Sequencing Center for Infectious Disease"/>
            <person name="Wu L."/>
            <person name="Ma J."/>
        </authorList>
    </citation>
    <scope>NUCLEOTIDE SEQUENCE [LARGE SCALE GENOMIC DNA]</scope>
    <source>
        <strain evidence="4">JCM 18401</strain>
    </source>
</reference>
<comment type="similarity">
    <text evidence="1">Belongs to the free Met sulfoxide reductase family.</text>
</comment>